<gene>
    <name evidence="2" type="ORF">QLQ12_42315</name>
</gene>
<organism evidence="2 3">
    <name type="scientific">Actinoplanes sandaracinus</name>
    <dbReference type="NCBI Taxonomy" id="3045177"/>
    <lineage>
        <taxon>Bacteria</taxon>
        <taxon>Bacillati</taxon>
        <taxon>Actinomycetota</taxon>
        <taxon>Actinomycetes</taxon>
        <taxon>Micromonosporales</taxon>
        <taxon>Micromonosporaceae</taxon>
        <taxon>Actinoplanes</taxon>
    </lineage>
</organism>
<evidence type="ECO:0000313" key="2">
    <source>
        <dbReference type="EMBL" id="MDI6105239.1"/>
    </source>
</evidence>
<feature type="region of interest" description="Disordered" evidence="1">
    <location>
        <begin position="68"/>
        <end position="95"/>
    </location>
</feature>
<name>A0ABT6WZS3_9ACTN</name>
<evidence type="ECO:0000256" key="1">
    <source>
        <dbReference type="SAM" id="MobiDB-lite"/>
    </source>
</evidence>
<proteinExistence type="predicted"/>
<dbReference type="EMBL" id="JASCTH010000042">
    <property type="protein sequence ID" value="MDI6105239.1"/>
    <property type="molecule type" value="Genomic_DNA"/>
</dbReference>
<sequence length="95" mass="10631">MHEHYQIRVYGFLGPLLRMALGGLRHRTLPRQCTIRGKLTDADLQRLLTRLDRSGVEVICLRRVAGVSSAADGVPADARPHDRSATSNPLTWERS</sequence>
<reference evidence="2 3" key="1">
    <citation type="submission" date="2023-05" db="EMBL/GenBank/DDBJ databases">
        <title>Actinoplanes sp. NEAU-A12 genome sequencing.</title>
        <authorList>
            <person name="Wang Z.-S."/>
        </authorList>
    </citation>
    <scope>NUCLEOTIDE SEQUENCE [LARGE SCALE GENOMIC DNA]</scope>
    <source>
        <strain evidence="2 3">NEAU-A12</strain>
    </source>
</reference>
<keyword evidence="3" id="KW-1185">Reference proteome</keyword>
<dbReference type="RefSeq" id="WP_282766707.1">
    <property type="nucleotide sequence ID" value="NZ_JASCTH010000042.1"/>
</dbReference>
<protein>
    <submittedName>
        <fullName evidence="2">Uncharacterized protein</fullName>
    </submittedName>
</protein>
<evidence type="ECO:0000313" key="3">
    <source>
        <dbReference type="Proteomes" id="UP001241758"/>
    </source>
</evidence>
<feature type="compositionally biased region" description="Polar residues" evidence="1">
    <location>
        <begin position="85"/>
        <end position="95"/>
    </location>
</feature>
<accession>A0ABT6WZS3</accession>
<comment type="caution">
    <text evidence="2">The sequence shown here is derived from an EMBL/GenBank/DDBJ whole genome shotgun (WGS) entry which is preliminary data.</text>
</comment>
<dbReference type="Proteomes" id="UP001241758">
    <property type="component" value="Unassembled WGS sequence"/>
</dbReference>